<dbReference type="RefSeq" id="WP_415865506.1">
    <property type="nucleotide sequence ID" value="NZ_CP134537.1"/>
</dbReference>
<protein>
    <submittedName>
        <fullName evidence="1">Uncharacterized protein</fullName>
    </submittedName>
</protein>
<gene>
    <name evidence="1" type="ORF">RHP51_18215</name>
</gene>
<name>A0ABY9XSM6_9FLAO</name>
<dbReference type="Proteomes" id="UP001302806">
    <property type="component" value="Chromosome"/>
</dbReference>
<accession>A0ABY9XSM6</accession>
<dbReference type="EMBL" id="CP134537">
    <property type="protein sequence ID" value="WNH08950.1"/>
    <property type="molecule type" value="Genomic_DNA"/>
</dbReference>
<proteinExistence type="predicted"/>
<sequence length="160" mass="18381">MSIIEYGTFTYSHNTIVLNYAHNNQSMAHLWGANFSEAILIGRYNYKRWYADAKLIFGVRGLDFNDGTDNFSYGGDIYRDYNDSTFDTGVEVGQGIKTNIFNGNLQAGYMVNPASNLKIFTDITVRNFNPEATTTTTFKNNTVWFNFGIRTDLFNWYFDN</sequence>
<reference evidence="1 2" key="1">
    <citation type="submission" date="2023-09" db="EMBL/GenBank/DDBJ databases">
        <title>Thalassobella suaedae gen. nov., sp. nov., a marine bacterium of the family Flavobacteriaceae isolated from a halophyte Suaeda japonica.</title>
        <authorList>
            <person name="Lee S.Y."/>
            <person name="Hwang C.Y."/>
        </authorList>
    </citation>
    <scope>NUCLEOTIDE SEQUENCE [LARGE SCALE GENOMIC DNA]</scope>
    <source>
        <strain evidence="1 2">HL-DH14</strain>
    </source>
</reference>
<evidence type="ECO:0000313" key="1">
    <source>
        <dbReference type="EMBL" id="WNH08950.1"/>
    </source>
</evidence>
<evidence type="ECO:0000313" key="2">
    <source>
        <dbReference type="Proteomes" id="UP001302806"/>
    </source>
</evidence>
<organism evidence="1 2">
    <name type="scientific">Thalassobellus suaedae</name>
    <dbReference type="NCBI Taxonomy" id="3074124"/>
    <lineage>
        <taxon>Bacteria</taxon>
        <taxon>Pseudomonadati</taxon>
        <taxon>Bacteroidota</taxon>
        <taxon>Flavobacteriia</taxon>
        <taxon>Flavobacteriales</taxon>
        <taxon>Flavobacteriaceae</taxon>
        <taxon>Thalassobellus</taxon>
    </lineage>
</organism>